<dbReference type="AlphaFoldDB" id="A0A290Z5K8"/>
<dbReference type="PANTHER" id="PTHR13887:SF14">
    <property type="entry name" value="DISULFIDE BOND FORMATION PROTEIN D"/>
    <property type="match status" value="1"/>
</dbReference>
<sequence length="243" mass="25559">MSRTPQPRRSNPVTTGRGPSLNAVLTGVVALVAVLVIGGVLVVNRSSGGSADQSRLLPADAHTLSAVEGNRVTLVEFLDYQCPACASYYSGITKQLEEDYRGRITFATRNFPLDVHPLAPLAARAAEAAGEQGGQTGMYHALYGGFQDWAVTGQATATDEAAARAAFERYAQDLGLDVDRFRTDLDSDAVKAAVDRDVADGKALGVTGTPTFFVGGERFEPTGQTLRAVGDELRAALDEALAG</sequence>
<keyword evidence="2" id="KW-0732">Signal</keyword>
<evidence type="ECO:0000256" key="6">
    <source>
        <dbReference type="SAM" id="Phobius"/>
    </source>
</evidence>
<dbReference type="PROSITE" id="PS51352">
    <property type="entry name" value="THIOREDOXIN_2"/>
    <property type="match status" value="1"/>
</dbReference>
<keyword evidence="6" id="KW-0812">Transmembrane</keyword>
<evidence type="ECO:0000313" key="8">
    <source>
        <dbReference type="EMBL" id="ATE54272.1"/>
    </source>
</evidence>
<keyword evidence="9" id="KW-1185">Reference proteome</keyword>
<dbReference type="GO" id="GO:0016491">
    <property type="term" value="F:oxidoreductase activity"/>
    <property type="evidence" value="ECO:0007669"/>
    <property type="project" value="UniProtKB-KW"/>
</dbReference>
<accession>A0A290Z5K8</accession>
<dbReference type="Gene3D" id="3.40.30.10">
    <property type="entry name" value="Glutaredoxin"/>
    <property type="match status" value="1"/>
</dbReference>
<dbReference type="EMBL" id="CP023445">
    <property type="protein sequence ID" value="ATE54272.1"/>
    <property type="molecule type" value="Genomic_DNA"/>
</dbReference>
<protein>
    <submittedName>
        <fullName evidence="8">Thioredoxin</fullName>
    </submittedName>
</protein>
<keyword evidence="4" id="KW-1015">Disulfide bond</keyword>
<evidence type="ECO:0000256" key="5">
    <source>
        <dbReference type="ARBA" id="ARBA00023284"/>
    </source>
</evidence>
<dbReference type="InterPro" id="IPR036249">
    <property type="entry name" value="Thioredoxin-like_sf"/>
</dbReference>
<gene>
    <name evidence="8" type="ORF">CNX65_14025</name>
</gene>
<evidence type="ECO:0000256" key="4">
    <source>
        <dbReference type="ARBA" id="ARBA00023157"/>
    </source>
</evidence>
<evidence type="ECO:0000259" key="7">
    <source>
        <dbReference type="PROSITE" id="PS51352"/>
    </source>
</evidence>
<keyword evidence="6" id="KW-0472">Membrane</keyword>
<comment type="similarity">
    <text evidence="1">Belongs to the thioredoxin family. DsbA subfamily.</text>
</comment>
<feature type="transmembrane region" description="Helical" evidence="6">
    <location>
        <begin position="21"/>
        <end position="43"/>
    </location>
</feature>
<dbReference type="InterPro" id="IPR013766">
    <property type="entry name" value="Thioredoxin_domain"/>
</dbReference>
<name>A0A290Z5K8_9PSEU</name>
<dbReference type="Proteomes" id="UP000218505">
    <property type="component" value="Chromosome"/>
</dbReference>
<keyword evidence="3" id="KW-0560">Oxidoreductase</keyword>
<dbReference type="RefSeq" id="WP_096493257.1">
    <property type="nucleotide sequence ID" value="NZ_CP023445.1"/>
</dbReference>
<dbReference type="PANTHER" id="PTHR13887">
    <property type="entry name" value="GLUTATHIONE S-TRANSFERASE KAPPA"/>
    <property type="match status" value="1"/>
</dbReference>
<dbReference type="InterPro" id="IPR012336">
    <property type="entry name" value="Thioredoxin-like_fold"/>
</dbReference>
<evidence type="ECO:0000256" key="2">
    <source>
        <dbReference type="ARBA" id="ARBA00022729"/>
    </source>
</evidence>
<organism evidence="8 9">
    <name type="scientific">Actinosynnema pretiosum</name>
    <dbReference type="NCBI Taxonomy" id="42197"/>
    <lineage>
        <taxon>Bacteria</taxon>
        <taxon>Bacillati</taxon>
        <taxon>Actinomycetota</taxon>
        <taxon>Actinomycetes</taxon>
        <taxon>Pseudonocardiales</taxon>
        <taxon>Pseudonocardiaceae</taxon>
        <taxon>Actinosynnema</taxon>
    </lineage>
</organism>
<keyword evidence="6" id="KW-1133">Transmembrane helix</keyword>
<reference evidence="8" key="1">
    <citation type="submission" date="2017-09" db="EMBL/GenBank/DDBJ databases">
        <title>Complete Genome Sequence of ansamitocin-producing Bacterium Actinosynnema pretiosum X47.</title>
        <authorList>
            <person name="Cao G."/>
            <person name="Zong G."/>
            <person name="Zhong C."/>
            <person name="Fu J."/>
        </authorList>
    </citation>
    <scope>NUCLEOTIDE SEQUENCE [LARGE SCALE GENOMIC DNA]</scope>
    <source>
        <strain evidence="8">X47</strain>
    </source>
</reference>
<dbReference type="Pfam" id="PF13462">
    <property type="entry name" value="Thioredoxin_4"/>
    <property type="match status" value="1"/>
</dbReference>
<evidence type="ECO:0000256" key="1">
    <source>
        <dbReference type="ARBA" id="ARBA00005791"/>
    </source>
</evidence>
<evidence type="ECO:0000256" key="3">
    <source>
        <dbReference type="ARBA" id="ARBA00023002"/>
    </source>
</evidence>
<keyword evidence="5" id="KW-0676">Redox-active center</keyword>
<dbReference type="SUPFAM" id="SSF52833">
    <property type="entry name" value="Thioredoxin-like"/>
    <property type="match status" value="1"/>
</dbReference>
<proteinExistence type="inferred from homology"/>
<feature type="domain" description="Thioredoxin" evidence="7">
    <location>
        <begin position="53"/>
        <end position="242"/>
    </location>
</feature>
<evidence type="ECO:0000313" key="9">
    <source>
        <dbReference type="Proteomes" id="UP000218505"/>
    </source>
</evidence>
<dbReference type="KEGG" id="apre:CNX65_14025"/>